<evidence type="ECO:0008006" key="2">
    <source>
        <dbReference type="Google" id="ProtNLM"/>
    </source>
</evidence>
<dbReference type="PANTHER" id="PTHR38479">
    <property type="entry name" value="LMO0824 PROTEIN"/>
    <property type="match status" value="1"/>
</dbReference>
<dbReference type="PANTHER" id="PTHR38479:SF2">
    <property type="entry name" value="WINGED HELIX DNA-BINDING DOMAIN-CONTAINING PROTEIN"/>
    <property type="match status" value="1"/>
</dbReference>
<protein>
    <recommendedName>
        <fullName evidence="2">Winged helix DNA-binding domain-containing protein</fullName>
    </recommendedName>
</protein>
<evidence type="ECO:0000313" key="1">
    <source>
        <dbReference type="EMBL" id="VBB45882.1"/>
    </source>
</evidence>
<accession>A0A653ACT4</accession>
<reference evidence="1" key="1">
    <citation type="submission" date="2018-07" db="EMBL/GenBank/DDBJ databases">
        <authorList>
            <consortium name="Genoscope - CEA"/>
            <person name="William W."/>
        </authorList>
    </citation>
    <scope>NUCLEOTIDE SEQUENCE</scope>
    <source>
        <strain evidence="1">IK1</strain>
    </source>
</reference>
<gene>
    <name evidence="1" type="ORF">TRIP_D310277</name>
</gene>
<organism evidence="1">
    <name type="scientific">uncultured Paludibacter sp</name>
    <dbReference type="NCBI Taxonomy" id="497635"/>
    <lineage>
        <taxon>Bacteria</taxon>
        <taxon>Pseudomonadati</taxon>
        <taxon>Bacteroidota</taxon>
        <taxon>Bacteroidia</taxon>
        <taxon>Bacteroidales</taxon>
        <taxon>Paludibacteraceae</taxon>
        <taxon>Paludibacter</taxon>
        <taxon>environmental samples</taxon>
    </lineage>
</organism>
<name>A0A653ACT4_9BACT</name>
<proteinExistence type="predicted"/>
<sequence length="360" mass="42072">MNFYVSCSPLWIEIMNYSDISIQRLKNQQIVQSCFSSSKQLVEWMGAIQAQDLPMALLAIALRTKNSSVKSIEKTFNDGEIIRTHLMRPTWHIVSKDDIYWMLDLTAHSIKRMIGGRHNQLELSKEILSKANRLLEKNLQGSELTREKIAKIFSENNIRTDENRLSHFLMNAELEQLICSNSLKGRWQTYALLEEKVPDKKRLSREESILKLTERFFFSHAPATIADFAWWSFLPVKDIRWALEDLKSKFDSEKIEEETYYFPPETKENKTQKSSIHLLPAYDEFLISYKTKHISIANLHQRKAASVNGIFFPIIVENGQIIGTWKKVTSKKNMEIETTFFNENEIDLNNETQELLKLFI</sequence>
<dbReference type="Pfam" id="PF06224">
    <property type="entry name" value="AlkZ-like"/>
    <property type="match status" value="1"/>
</dbReference>
<dbReference type="InterPro" id="IPR009351">
    <property type="entry name" value="AlkZ-like"/>
</dbReference>
<dbReference type="AlphaFoldDB" id="A0A653ACT4"/>
<dbReference type="EMBL" id="UPXZ01000025">
    <property type="protein sequence ID" value="VBB45882.1"/>
    <property type="molecule type" value="Genomic_DNA"/>
</dbReference>